<comment type="similarity">
    <text evidence="2 3">Belongs to the pseudouridine synthase RluA family.</text>
</comment>
<dbReference type="InterPro" id="IPR050188">
    <property type="entry name" value="RluA_PseudoU_synthase"/>
</dbReference>
<dbReference type="InterPro" id="IPR006225">
    <property type="entry name" value="PsdUridine_synth_RluC/D"/>
</dbReference>
<dbReference type="Gene3D" id="3.30.2350.10">
    <property type="entry name" value="Pseudouridine synthase"/>
    <property type="match status" value="1"/>
</dbReference>
<feature type="region of interest" description="Disordered" evidence="4">
    <location>
        <begin position="185"/>
        <end position="208"/>
    </location>
</feature>
<keyword evidence="3 6" id="KW-0413">Isomerase</keyword>
<feature type="compositionally biased region" description="Basic residues" evidence="4">
    <location>
        <begin position="195"/>
        <end position="204"/>
    </location>
</feature>
<dbReference type="Proteomes" id="UP001589738">
    <property type="component" value="Unassembled WGS sequence"/>
</dbReference>
<accession>A0ABV6KT00</accession>
<proteinExistence type="inferred from homology"/>
<comment type="catalytic activity">
    <reaction evidence="1 3">
        <text>a uridine in RNA = a pseudouridine in RNA</text>
        <dbReference type="Rhea" id="RHEA:48348"/>
        <dbReference type="Rhea" id="RHEA-COMP:12068"/>
        <dbReference type="Rhea" id="RHEA-COMP:12069"/>
        <dbReference type="ChEBI" id="CHEBI:65314"/>
        <dbReference type="ChEBI" id="CHEBI:65315"/>
    </reaction>
</comment>
<organism evidence="6 7">
    <name type="scientific">Robertmurraya beringensis</name>
    <dbReference type="NCBI Taxonomy" id="641660"/>
    <lineage>
        <taxon>Bacteria</taxon>
        <taxon>Bacillati</taxon>
        <taxon>Bacillota</taxon>
        <taxon>Bacilli</taxon>
        <taxon>Bacillales</taxon>
        <taxon>Bacillaceae</taxon>
        <taxon>Robertmurraya</taxon>
    </lineage>
</organism>
<evidence type="ECO:0000256" key="2">
    <source>
        <dbReference type="ARBA" id="ARBA00010876"/>
    </source>
</evidence>
<evidence type="ECO:0000256" key="1">
    <source>
        <dbReference type="ARBA" id="ARBA00000073"/>
    </source>
</evidence>
<sequence>MLQTKTVGQQFHIYIQKDWEKYTIESLFKDYWKAPKKLVHELRMEKSVLVNGQEANWTSHFHSGDTLSIPFFLPEPSIVQPTYMEIDILFEDDHLLIANKPAGMDTHPNSEKDYFSLLNGVAFHLHSKGELHYIKHIHRLDRDTTGAVIFAKHRMCGAILDRLLEERKIKRTYVALVEGKMKTSGGSISKPIGRDRHHPTRRRVSSTGQSAVTHYKVHAYSAKNNTTLISCQLDTGRTHQIRVHLSSIGHPLMGDSLYGSRVKLKRQALHAFKVEFTHPFTEENIVCKAPFVDNPSIFPDIIDV</sequence>
<dbReference type="PROSITE" id="PS01129">
    <property type="entry name" value="PSI_RLU"/>
    <property type="match status" value="1"/>
</dbReference>
<dbReference type="GO" id="GO:0016853">
    <property type="term" value="F:isomerase activity"/>
    <property type="evidence" value="ECO:0007669"/>
    <property type="project" value="UniProtKB-KW"/>
</dbReference>
<dbReference type="Pfam" id="PF00849">
    <property type="entry name" value="PseudoU_synth_2"/>
    <property type="match status" value="1"/>
</dbReference>
<dbReference type="PANTHER" id="PTHR21600">
    <property type="entry name" value="MITOCHONDRIAL RNA PSEUDOURIDINE SYNTHASE"/>
    <property type="match status" value="1"/>
</dbReference>
<keyword evidence="7" id="KW-1185">Reference proteome</keyword>
<evidence type="ECO:0000256" key="4">
    <source>
        <dbReference type="SAM" id="MobiDB-lite"/>
    </source>
</evidence>
<dbReference type="PANTHER" id="PTHR21600:SF71">
    <property type="entry name" value="PSEUDOURIDINE SYNTHASE"/>
    <property type="match status" value="1"/>
</dbReference>
<comment type="caution">
    <text evidence="6">The sequence shown here is derived from an EMBL/GenBank/DDBJ whole genome shotgun (WGS) entry which is preliminary data.</text>
</comment>
<protein>
    <recommendedName>
        <fullName evidence="3">Pseudouridine synthase</fullName>
        <ecNumber evidence="3">5.4.99.-</ecNumber>
    </recommendedName>
</protein>
<evidence type="ECO:0000313" key="6">
    <source>
        <dbReference type="EMBL" id="MFC0476117.1"/>
    </source>
</evidence>
<dbReference type="EC" id="5.4.99.-" evidence="3"/>
<evidence type="ECO:0000259" key="5">
    <source>
        <dbReference type="Pfam" id="PF00849"/>
    </source>
</evidence>
<feature type="domain" description="Pseudouridine synthase RsuA/RluA-like" evidence="5">
    <location>
        <begin position="94"/>
        <end position="247"/>
    </location>
</feature>
<name>A0ABV6KT00_9BACI</name>
<dbReference type="CDD" id="cd02869">
    <property type="entry name" value="PseudoU_synth_RluA_like"/>
    <property type="match status" value="1"/>
</dbReference>
<comment type="function">
    <text evidence="3">Responsible for synthesis of pseudouridine from uracil.</text>
</comment>
<dbReference type="NCBIfam" id="TIGR00005">
    <property type="entry name" value="rluA_subfam"/>
    <property type="match status" value="1"/>
</dbReference>
<evidence type="ECO:0000313" key="7">
    <source>
        <dbReference type="Proteomes" id="UP001589738"/>
    </source>
</evidence>
<dbReference type="InterPro" id="IPR006224">
    <property type="entry name" value="PsdUridine_synth_RluA-like_CS"/>
</dbReference>
<dbReference type="EMBL" id="JBHLUU010000090">
    <property type="protein sequence ID" value="MFC0476117.1"/>
    <property type="molecule type" value="Genomic_DNA"/>
</dbReference>
<dbReference type="InterPro" id="IPR006145">
    <property type="entry name" value="PsdUridine_synth_RsuA/RluA"/>
</dbReference>
<evidence type="ECO:0000256" key="3">
    <source>
        <dbReference type="RuleBase" id="RU362028"/>
    </source>
</evidence>
<dbReference type="InterPro" id="IPR020103">
    <property type="entry name" value="PsdUridine_synth_cat_dom_sf"/>
</dbReference>
<dbReference type="RefSeq" id="WP_160548937.1">
    <property type="nucleotide sequence ID" value="NZ_JBHLUU010000090.1"/>
</dbReference>
<dbReference type="SUPFAM" id="SSF55120">
    <property type="entry name" value="Pseudouridine synthase"/>
    <property type="match status" value="1"/>
</dbReference>
<gene>
    <name evidence="6" type="ORF">ACFFHF_12820</name>
</gene>
<reference evidence="6 7" key="1">
    <citation type="submission" date="2024-09" db="EMBL/GenBank/DDBJ databases">
        <authorList>
            <person name="Sun Q."/>
            <person name="Mori K."/>
        </authorList>
    </citation>
    <scope>NUCLEOTIDE SEQUENCE [LARGE SCALE GENOMIC DNA]</scope>
    <source>
        <strain evidence="6 7">CGMCC 1.9126</strain>
    </source>
</reference>